<protein>
    <submittedName>
        <fullName evidence="2">Uncharacterized protein</fullName>
    </submittedName>
</protein>
<organism evidence="2 3">
    <name type="scientific">Acinetobacter proteolyticus</name>
    <dbReference type="NCBI Taxonomy" id="1776741"/>
    <lineage>
        <taxon>Bacteria</taxon>
        <taxon>Pseudomonadati</taxon>
        <taxon>Pseudomonadota</taxon>
        <taxon>Gammaproteobacteria</taxon>
        <taxon>Moraxellales</taxon>
        <taxon>Moraxellaceae</taxon>
        <taxon>Acinetobacter</taxon>
    </lineage>
</organism>
<evidence type="ECO:0000313" key="2">
    <source>
        <dbReference type="EMBL" id="PKF35179.1"/>
    </source>
</evidence>
<comment type="caution">
    <text evidence="2">The sequence shown here is derived from an EMBL/GenBank/DDBJ whole genome shotgun (WGS) entry which is preliminary data.</text>
</comment>
<keyword evidence="1" id="KW-1133">Transmembrane helix</keyword>
<feature type="transmembrane region" description="Helical" evidence="1">
    <location>
        <begin position="41"/>
        <end position="60"/>
    </location>
</feature>
<sequence>MGVSTYLYCSISHCKEDTLKQRTRDNKACAVQTQANKKGHLLIALLIIDLVFIAFQTLVFQSSL</sequence>
<dbReference type="EMBL" id="PISJ01000007">
    <property type="protein sequence ID" value="PKF35179.1"/>
    <property type="molecule type" value="Genomic_DNA"/>
</dbReference>
<proteinExistence type="predicted"/>
<accession>A0A2N0WHY0</accession>
<evidence type="ECO:0000313" key="3">
    <source>
        <dbReference type="Proteomes" id="UP000233553"/>
    </source>
</evidence>
<keyword evidence="1" id="KW-0812">Transmembrane</keyword>
<dbReference type="Proteomes" id="UP000233553">
    <property type="component" value="Unassembled WGS sequence"/>
</dbReference>
<dbReference type="AlphaFoldDB" id="A0A2N0WHY0"/>
<evidence type="ECO:0000256" key="1">
    <source>
        <dbReference type="SAM" id="Phobius"/>
    </source>
</evidence>
<gene>
    <name evidence="2" type="ORF">CW311_05205</name>
</gene>
<reference evidence="2 3" key="1">
    <citation type="submission" date="2017-12" db="EMBL/GenBank/DDBJ databases">
        <title>Draft Genome sequences of multiple microbial strains isolated from spacecraft associated surfaces.</title>
        <authorList>
            <person name="Seuylemezian A."/>
            <person name="Vaishampayan P."/>
            <person name="Venkateswaran K."/>
        </authorList>
    </citation>
    <scope>NUCLEOTIDE SEQUENCE [LARGE SCALE GENOMIC DNA]</scope>
    <source>
        <strain evidence="2 3">2P01AA</strain>
    </source>
</reference>
<name>A0A2N0WHY0_9GAMM</name>
<keyword evidence="1" id="KW-0472">Membrane</keyword>